<dbReference type="SUPFAM" id="SSF54001">
    <property type="entry name" value="Cysteine proteinases"/>
    <property type="match status" value="1"/>
</dbReference>
<keyword evidence="5" id="KW-1185">Reference proteome</keyword>
<proteinExistence type="inferred from homology"/>
<organism evidence="4 5">
    <name type="scientific">Nyssa sinensis</name>
    <dbReference type="NCBI Taxonomy" id="561372"/>
    <lineage>
        <taxon>Eukaryota</taxon>
        <taxon>Viridiplantae</taxon>
        <taxon>Streptophyta</taxon>
        <taxon>Embryophyta</taxon>
        <taxon>Tracheophyta</taxon>
        <taxon>Spermatophyta</taxon>
        <taxon>Magnoliopsida</taxon>
        <taxon>eudicotyledons</taxon>
        <taxon>Gunneridae</taxon>
        <taxon>Pentapetalae</taxon>
        <taxon>asterids</taxon>
        <taxon>Cornales</taxon>
        <taxon>Nyssaceae</taxon>
        <taxon>Nyssa</taxon>
    </lineage>
</organism>
<dbReference type="FunFam" id="3.90.70.10:FF:000119">
    <property type="entry name" value="Ubiquitin specific peptidase 36"/>
    <property type="match status" value="1"/>
</dbReference>
<dbReference type="AlphaFoldDB" id="A0A5J5A900"/>
<evidence type="ECO:0000313" key="4">
    <source>
        <dbReference type="EMBL" id="KAA8525877.1"/>
    </source>
</evidence>
<dbReference type="InterPro" id="IPR018200">
    <property type="entry name" value="USP_CS"/>
</dbReference>
<dbReference type="GO" id="GO:0004843">
    <property type="term" value="F:cysteine-type deubiquitinase activity"/>
    <property type="evidence" value="ECO:0007669"/>
    <property type="project" value="InterPro"/>
</dbReference>
<feature type="region of interest" description="Disordered" evidence="2">
    <location>
        <begin position="115"/>
        <end position="144"/>
    </location>
</feature>
<sequence length="347" mass="37989">MDTHLTKSPEIVSPPSDSVDFQQTLDGSALNSPPTQTLDDLSHSSSVHMESNLDNSSNLVNLSPCGDETLDDQSDYALLLDIESQEDEEEGADALRSSPINTFSAYPSSHWDEPCSMAGATESLRPEPWPSAEDTKPSASDWSESWSSYRESETKLSSSASTVWFCETKTVGSGLANLGNTCFLNAVLQCFTHTVPLVQGLRSCNHLMPCDGYSEGFCVLCTLRSYIEVSLASTGGVVIPLKLVDNLSYFSSSFRRYQQEDAHEFLQCLLDRLDSCFIDSKTKDTTLSSQDNFVKQVFGGRLISKLRCCNCGHCSDTYEPLIDLSLEVEDVDTLSSCSAVLYQGGED</sequence>
<comment type="similarity">
    <text evidence="1">Belongs to the peptidase C19 family.</text>
</comment>
<dbReference type="Gene3D" id="3.90.70.10">
    <property type="entry name" value="Cysteine proteinases"/>
    <property type="match status" value="1"/>
</dbReference>
<name>A0A5J5A900_9ASTE</name>
<dbReference type="PANTHER" id="PTHR24006:SF747">
    <property type="entry name" value="UBIQUITIN CARBOXYL-TERMINAL HYDROLASE 20"/>
    <property type="match status" value="1"/>
</dbReference>
<dbReference type="PROSITE" id="PS00972">
    <property type="entry name" value="USP_1"/>
    <property type="match status" value="1"/>
</dbReference>
<gene>
    <name evidence="4" type="ORF">F0562_007732</name>
</gene>
<dbReference type="OrthoDB" id="420187at2759"/>
<evidence type="ECO:0000256" key="2">
    <source>
        <dbReference type="SAM" id="MobiDB-lite"/>
    </source>
</evidence>
<dbReference type="PANTHER" id="PTHR24006">
    <property type="entry name" value="UBIQUITIN CARBOXYL-TERMINAL HYDROLASE"/>
    <property type="match status" value="1"/>
</dbReference>
<dbReference type="GO" id="GO:0005634">
    <property type="term" value="C:nucleus"/>
    <property type="evidence" value="ECO:0007669"/>
    <property type="project" value="TreeGrafter"/>
</dbReference>
<dbReference type="GO" id="GO:0005829">
    <property type="term" value="C:cytosol"/>
    <property type="evidence" value="ECO:0007669"/>
    <property type="project" value="TreeGrafter"/>
</dbReference>
<dbReference type="EMBL" id="CM018046">
    <property type="protein sequence ID" value="KAA8525877.1"/>
    <property type="molecule type" value="Genomic_DNA"/>
</dbReference>
<evidence type="ECO:0000259" key="3">
    <source>
        <dbReference type="PROSITE" id="PS50235"/>
    </source>
</evidence>
<reference evidence="4 5" key="1">
    <citation type="submission" date="2019-09" db="EMBL/GenBank/DDBJ databases">
        <title>A chromosome-level genome assembly of the Chinese tupelo Nyssa sinensis.</title>
        <authorList>
            <person name="Yang X."/>
            <person name="Kang M."/>
            <person name="Yang Y."/>
            <person name="Xiong H."/>
            <person name="Wang M."/>
            <person name="Zhang Z."/>
            <person name="Wang Z."/>
            <person name="Wu H."/>
            <person name="Ma T."/>
            <person name="Liu J."/>
            <person name="Xi Z."/>
        </authorList>
    </citation>
    <scope>NUCLEOTIDE SEQUENCE [LARGE SCALE GENOMIC DNA]</scope>
    <source>
        <strain evidence="4">J267</strain>
        <tissue evidence="4">Leaf</tissue>
    </source>
</reference>
<accession>A0A5J5A900</accession>
<dbReference type="PROSITE" id="PS50235">
    <property type="entry name" value="USP_3"/>
    <property type="match status" value="1"/>
</dbReference>
<dbReference type="InterPro" id="IPR050164">
    <property type="entry name" value="Peptidase_C19"/>
</dbReference>
<dbReference type="Proteomes" id="UP000325577">
    <property type="component" value="Linkage Group LG3"/>
</dbReference>
<dbReference type="Pfam" id="PF00443">
    <property type="entry name" value="UCH"/>
    <property type="match status" value="1"/>
</dbReference>
<evidence type="ECO:0000313" key="5">
    <source>
        <dbReference type="Proteomes" id="UP000325577"/>
    </source>
</evidence>
<dbReference type="InterPro" id="IPR001394">
    <property type="entry name" value="Peptidase_C19_UCH"/>
</dbReference>
<dbReference type="GO" id="GO:0016579">
    <property type="term" value="P:protein deubiquitination"/>
    <property type="evidence" value="ECO:0007669"/>
    <property type="project" value="InterPro"/>
</dbReference>
<feature type="compositionally biased region" description="Polar residues" evidence="2">
    <location>
        <begin position="15"/>
        <end position="49"/>
    </location>
</feature>
<feature type="compositionally biased region" description="Low complexity" evidence="2">
    <location>
        <begin position="52"/>
        <end position="63"/>
    </location>
</feature>
<protein>
    <recommendedName>
        <fullName evidence="3">USP domain-containing protein</fullName>
    </recommendedName>
</protein>
<feature type="region of interest" description="Disordered" evidence="2">
    <location>
        <begin position="1"/>
        <end position="68"/>
    </location>
</feature>
<dbReference type="InterPro" id="IPR028889">
    <property type="entry name" value="USP"/>
</dbReference>
<feature type="domain" description="USP" evidence="3">
    <location>
        <begin position="173"/>
        <end position="347"/>
    </location>
</feature>
<evidence type="ECO:0000256" key="1">
    <source>
        <dbReference type="ARBA" id="ARBA00009085"/>
    </source>
</evidence>
<dbReference type="InterPro" id="IPR038765">
    <property type="entry name" value="Papain-like_cys_pep_sf"/>
</dbReference>